<accession>A0A0D4BYU4</accession>
<dbReference type="GO" id="GO:0016491">
    <property type="term" value="F:oxidoreductase activity"/>
    <property type="evidence" value="ECO:0007669"/>
    <property type="project" value="UniProtKB-KW"/>
</dbReference>
<gene>
    <name evidence="3" type="ORF">UM93_08900</name>
</gene>
<dbReference type="Gene3D" id="3.20.20.100">
    <property type="entry name" value="NADP-dependent oxidoreductase domain"/>
    <property type="match status" value="1"/>
</dbReference>
<dbReference type="CDD" id="cd19076">
    <property type="entry name" value="AKR_AKR13A_13D"/>
    <property type="match status" value="1"/>
</dbReference>
<proteinExistence type="predicted"/>
<dbReference type="RefSeq" id="WP_045075089.1">
    <property type="nucleotide sequence ID" value="NZ_CP011005.1"/>
</dbReference>
<dbReference type="PANTHER" id="PTHR43625:SF40">
    <property type="entry name" value="ALDO-KETO REDUCTASE YAKC [NADP(+)]"/>
    <property type="match status" value="1"/>
</dbReference>
<reference evidence="3 4" key="1">
    <citation type="journal article" date="2015" name="Genome Announc.">
        <title>Complete Genome Sequencing of Protease-Producing Novel Arthrobacter sp. Strain IHBB 11108 Using PacBio Single-Molecule Real-Time Sequencing Technology.</title>
        <authorList>
            <person name="Kiran S."/>
            <person name="Swarnkar M.K."/>
            <person name="Pal M."/>
            <person name="Thakur R."/>
            <person name="Tewari R."/>
            <person name="Singh A.K."/>
            <person name="Gulati A."/>
        </authorList>
    </citation>
    <scope>NUCLEOTIDE SEQUENCE [LARGE SCALE GENOMIC DNA]</scope>
    <source>
        <strain evidence="3 4">IHBB 11108</strain>
    </source>
</reference>
<dbReference type="STRING" id="1618207.UM93_08900"/>
<dbReference type="KEGG" id="ari:UM93_08900"/>
<evidence type="ECO:0000313" key="3">
    <source>
        <dbReference type="EMBL" id="AJT41602.1"/>
    </source>
</evidence>
<sequence length="327" mass="35451">MKQIELGSSGLEVSRLGLGCMGMSAFYTGSGQDDAGALKTIHRAFDLGVNFFDTAEMYGPYTNEELLGRAVADRRDQVVIASKFGNIDHLNGSVRGLNGSPENLRLAVEGSLKRLGTDYIDLYYQHRMDPNTPIEDTVGEFSKLIEEGKIRAYGLSEAAPATIRRAHAVHPLAALQTEYSLWSRDPEAEILPTLRELNIGFVPYSPLGRGFLTGAIRSVEQLDESDFRRQNPRFTGDNLEANIRLVEQVDAVAAEAGASAAQVALAWLLAQGQDIAPIPGTKRISYLEDNLGADQLVLTADQLAKLNSLPAPAGERYTAEGMAGLNK</sequence>
<evidence type="ECO:0000313" key="4">
    <source>
        <dbReference type="Proteomes" id="UP000061839"/>
    </source>
</evidence>
<dbReference type="InterPro" id="IPR036812">
    <property type="entry name" value="NAD(P)_OxRdtase_dom_sf"/>
</dbReference>
<dbReference type="EMBL" id="CP011005">
    <property type="protein sequence ID" value="AJT41602.1"/>
    <property type="molecule type" value="Genomic_DNA"/>
</dbReference>
<evidence type="ECO:0000256" key="1">
    <source>
        <dbReference type="ARBA" id="ARBA00023002"/>
    </source>
</evidence>
<feature type="domain" description="NADP-dependent oxidoreductase" evidence="2">
    <location>
        <begin position="17"/>
        <end position="309"/>
    </location>
</feature>
<dbReference type="InterPro" id="IPR050791">
    <property type="entry name" value="Aldo-Keto_reductase"/>
</dbReference>
<dbReference type="PATRIC" id="fig|1618207.4.peg.1804"/>
<dbReference type="Pfam" id="PF00248">
    <property type="entry name" value="Aldo_ket_red"/>
    <property type="match status" value="1"/>
</dbReference>
<keyword evidence="1" id="KW-0560">Oxidoreductase</keyword>
<dbReference type="InterPro" id="IPR023210">
    <property type="entry name" value="NADP_OxRdtase_dom"/>
</dbReference>
<evidence type="ECO:0000259" key="2">
    <source>
        <dbReference type="Pfam" id="PF00248"/>
    </source>
</evidence>
<dbReference type="GO" id="GO:0005737">
    <property type="term" value="C:cytoplasm"/>
    <property type="evidence" value="ECO:0007669"/>
    <property type="project" value="TreeGrafter"/>
</dbReference>
<protein>
    <submittedName>
        <fullName evidence="3">Aldo/keto reductase</fullName>
    </submittedName>
</protein>
<dbReference type="PANTHER" id="PTHR43625">
    <property type="entry name" value="AFLATOXIN B1 ALDEHYDE REDUCTASE"/>
    <property type="match status" value="1"/>
</dbReference>
<organism evidence="3 4">
    <name type="scientific">Psychromicrobium lacuslunae</name>
    <dbReference type="NCBI Taxonomy" id="1618207"/>
    <lineage>
        <taxon>Bacteria</taxon>
        <taxon>Bacillati</taxon>
        <taxon>Actinomycetota</taxon>
        <taxon>Actinomycetes</taxon>
        <taxon>Micrococcales</taxon>
        <taxon>Micrococcaceae</taxon>
        <taxon>Psychromicrobium</taxon>
    </lineage>
</organism>
<dbReference type="SUPFAM" id="SSF51430">
    <property type="entry name" value="NAD(P)-linked oxidoreductase"/>
    <property type="match status" value="1"/>
</dbReference>
<keyword evidence="4" id="KW-1185">Reference proteome</keyword>
<name>A0A0D4BYU4_9MICC</name>
<dbReference type="Proteomes" id="UP000061839">
    <property type="component" value="Chromosome"/>
</dbReference>
<dbReference type="HOGENOM" id="CLU_023205_2_1_11"/>
<dbReference type="AlphaFoldDB" id="A0A0D4BYU4"/>
<dbReference type="OrthoDB" id="9768793at2"/>